<sequence length="331" mass="37546">MRKRRESAEFSMSFLDVICCGFGAVILLLMITKTVQPQIIEASTEKLEGRIAKLQEELFELRGETTILNRDLNARREQLSEYRERIARLTGALASARSRYDSIQVEDSSNEVIVDRLAIARQSLTREMERLLAGQEITNQLIGGIPVDSEYLIFVIDTSGSMFSYAWQRMMNEMESILSIYPNVKGVQILNDMGNYMFSRYRGQWIPDTPGRRTAIMQNLRNWNVFSNSSPVEGITQAISTFSGDGKKISVYVFGDDFTGNSLNEVLNVVDRINARDNRGDRLVRIHAVGFPVLYQQAPAQQGSVHRFAALMRELTYRNGGTFVGLNDFRP</sequence>
<dbReference type="SUPFAM" id="SSF53300">
    <property type="entry name" value="vWA-like"/>
    <property type="match status" value="1"/>
</dbReference>
<evidence type="ECO:0000256" key="2">
    <source>
        <dbReference type="SAM" id="Phobius"/>
    </source>
</evidence>
<dbReference type="InterPro" id="IPR036465">
    <property type="entry name" value="vWFA_dom_sf"/>
</dbReference>
<accession>A0A4R2KU56</accession>
<keyword evidence="4" id="KW-1185">Reference proteome</keyword>
<dbReference type="OrthoDB" id="5489581at2"/>
<feature type="coiled-coil region" evidence="1">
    <location>
        <begin position="44"/>
        <end position="99"/>
    </location>
</feature>
<keyword evidence="2" id="KW-1133">Transmembrane helix</keyword>
<keyword evidence="2" id="KW-0812">Transmembrane</keyword>
<protein>
    <recommendedName>
        <fullName evidence="5">VWA domain-containing protein</fullName>
    </recommendedName>
</protein>
<organism evidence="3 4">
    <name type="scientific">Chromatocurvus halotolerans</name>
    <dbReference type="NCBI Taxonomy" id="1132028"/>
    <lineage>
        <taxon>Bacteria</taxon>
        <taxon>Pseudomonadati</taxon>
        <taxon>Pseudomonadota</taxon>
        <taxon>Gammaproteobacteria</taxon>
        <taxon>Cellvibrionales</taxon>
        <taxon>Halieaceae</taxon>
        <taxon>Chromatocurvus</taxon>
    </lineage>
</organism>
<dbReference type="EMBL" id="SLWX01000012">
    <property type="protein sequence ID" value="TCO74656.1"/>
    <property type="molecule type" value="Genomic_DNA"/>
</dbReference>
<keyword evidence="2" id="KW-0472">Membrane</keyword>
<evidence type="ECO:0000313" key="4">
    <source>
        <dbReference type="Proteomes" id="UP000294980"/>
    </source>
</evidence>
<dbReference type="Proteomes" id="UP000294980">
    <property type="component" value="Unassembled WGS sequence"/>
</dbReference>
<evidence type="ECO:0008006" key="5">
    <source>
        <dbReference type="Google" id="ProtNLM"/>
    </source>
</evidence>
<keyword evidence="1" id="KW-0175">Coiled coil</keyword>
<dbReference type="AlphaFoldDB" id="A0A4R2KU56"/>
<comment type="caution">
    <text evidence="3">The sequence shown here is derived from an EMBL/GenBank/DDBJ whole genome shotgun (WGS) entry which is preliminary data.</text>
</comment>
<proteinExistence type="predicted"/>
<gene>
    <name evidence="3" type="ORF">EV688_11215</name>
</gene>
<name>A0A4R2KU56_9GAMM</name>
<feature type="transmembrane region" description="Helical" evidence="2">
    <location>
        <begin position="12"/>
        <end position="31"/>
    </location>
</feature>
<dbReference type="RefSeq" id="WP_117318665.1">
    <property type="nucleotide sequence ID" value="NZ_QQSW01000015.1"/>
</dbReference>
<reference evidence="3 4" key="1">
    <citation type="submission" date="2019-03" db="EMBL/GenBank/DDBJ databases">
        <title>Genomic Encyclopedia of Type Strains, Phase IV (KMG-IV): sequencing the most valuable type-strain genomes for metagenomic binning, comparative biology and taxonomic classification.</title>
        <authorList>
            <person name="Goeker M."/>
        </authorList>
    </citation>
    <scope>NUCLEOTIDE SEQUENCE [LARGE SCALE GENOMIC DNA]</scope>
    <source>
        <strain evidence="3 4">DSM 23344</strain>
    </source>
</reference>
<evidence type="ECO:0000313" key="3">
    <source>
        <dbReference type="EMBL" id="TCO74656.1"/>
    </source>
</evidence>
<evidence type="ECO:0000256" key="1">
    <source>
        <dbReference type="SAM" id="Coils"/>
    </source>
</evidence>